<dbReference type="InterPro" id="IPR050309">
    <property type="entry name" value="Type-B_Carboxylest/Lipase"/>
</dbReference>
<dbReference type="InterPro" id="IPR029058">
    <property type="entry name" value="AB_hydrolase_fold"/>
</dbReference>
<evidence type="ECO:0000256" key="2">
    <source>
        <dbReference type="ARBA" id="ARBA00022487"/>
    </source>
</evidence>
<name>A0A0B4RY99_CHISP</name>
<comment type="similarity">
    <text evidence="1 6">Belongs to the type-B carboxylesterase/lipase family.</text>
</comment>
<evidence type="ECO:0000256" key="5">
    <source>
        <dbReference type="ARBA" id="ARBA00023180"/>
    </source>
</evidence>
<keyword evidence="3 6" id="KW-0378">Hydrolase</keyword>
<dbReference type="Pfam" id="PF00135">
    <property type="entry name" value="COesterase"/>
    <property type="match status" value="1"/>
</dbReference>
<keyword evidence="2" id="KW-0719">Serine esterase</keyword>
<evidence type="ECO:0000313" key="8">
    <source>
        <dbReference type="EMBL" id="AIY69064.1"/>
    </source>
</evidence>
<evidence type="ECO:0000256" key="6">
    <source>
        <dbReference type="RuleBase" id="RU361235"/>
    </source>
</evidence>
<reference evidence="8" key="1">
    <citation type="submission" date="2014-01" db="EMBL/GenBank/DDBJ databases">
        <authorList>
            <person name="Wang B."/>
            <person name="Wang Y."/>
            <person name="Han P."/>
            <person name="Zhang Y."/>
            <person name="Han Z."/>
        </authorList>
    </citation>
    <scope>NUCLEOTIDE SEQUENCE</scope>
    <source>
        <strain evidence="8">CsuEst39</strain>
    </source>
</reference>
<evidence type="ECO:0000256" key="4">
    <source>
        <dbReference type="ARBA" id="ARBA00023157"/>
    </source>
</evidence>
<protein>
    <recommendedName>
        <fullName evidence="6">Carboxylic ester hydrolase</fullName>
        <ecNumber evidence="6">3.1.1.-</ecNumber>
    </recommendedName>
</protein>
<dbReference type="AlphaFoldDB" id="A0A0B4RY99"/>
<organism evidence="8">
    <name type="scientific">Chilo suppressalis</name>
    <name type="common">Asiatic rice borer moth</name>
    <dbReference type="NCBI Taxonomy" id="168631"/>
    <lineage>
        <taxon>Eukaryota</taxon>
        <taxon>Metazoa</taxon>
        <taxon>Ecdysozoa</taxon>
        <taxon>Arthropoda</taxon>
        <taxon>Hexapoda</taxon>
        <taxon>Insecta</taxon>
        <taxon>Pterygota</taxon>
        <taxon>Neoptera</taxon>
        <taxon>Endopterygota</taxon>
        <taxon>Lepidoptera</taxon>
        <taxon>Glossata</taxon>
        <taxon>Ditrysia</taxon>
        <taxon>Pyraloidea</taxon>
        <taxon>Crambidae</taxon>
        <taxon>Crambinae</taxon>
        <taxon>Chilo</taxon>
    </lineage>
</organism>
<dbReference type="SUPFAM" id="SSF53474">
    <property type="entry name" value="alpha/beta-Hydrolases"/>
    <property type="match status" value="1"/>
</dbReference>
<dbReference type="InterPro" id="IPR002018">
    <property type="entry name" value="CarbesteraseB"/>
</dbReference>
<dbReference type="EMBL" id="KJ023236">
    <property type="protein sequence ID" value="AIY69064.1"/>
    <property type="molecule type" value="mRNA"/>
</dbReference>
<evidence type="ECO:0000256" key="3">
    <source>
        <dbReference type="ARBA" id="ARBA00022801"/>
    </source>
</evidence>
<accession>A0A0B4RY99</accession>
<feature type="domain" description="Carboxylesterase type B" evidence="7">
    <location>
        <begin position="2"/>
        <end position="190"/>
    </location>
</feature>
<dbReference type="PANTHER" id="PTHR11559">
    <property type="entry name" value="CARBOXYLESTERASE"/>
    <property type="match status" value="1"/>
</dbReference>
<dbReference type="EC" id="3.1.1.-" evidence="6"/>
<evidence type="ECO:0000256" key="1">
    <source>
        <dbReference type="ARBA" id="ARBA00005964"/>
    </source>
</evidence>
<dbReference type="InterPro" id="IPR019826">
    <property type="entry name" value="Carboxylesterase_B_AS"/>
</dbReference>
<keyword evidence="5" id="KW-0325">Glycoprotein</keyword>
<proteinExistence type="evidence at transcript level"/>
<evidence type="ECO:0000259" key="7">
    <source>
        <dbReference type="Pfam" id="PF00135"/>
    </source>
</evidence>
<dbReference type="Gene3D" id="3.40.50.1820">
    <property type="entry name" value="alpha/beta hydrolase"/>
    <property type="match status" value="1"/>
</dbReference>
<dbReference type="OrthoDB" id="3200163at2759"/>
<sequence length="251" mass="27077">MAPLAPPTWVEPFDAIDKGIICPQFSVPAGKTAQEDCLVASVYVPNTNKTNLPVMIIIHGGQFLVGYGDVTTPRQLVNSQKVIVVTFNYRLGIHGFLCLGTKDVPGNAGMKDQVALLRWVKQNIASFGGNPDEVTIVGCSAGGSSVDLLMISKLTKGLFKRVIGMSSANVGVTSVQLDPVEYARTQARRNPAPEGSTALPRWPPANANRSPCMEFGQTVELKPTVIPLRATLWDLIYALFYRNPIPPTPGF</sequence>
<dbReference type="PROSITE" id="PS00122">
    <property type="entry name" value="CARBOXYLESTERASE_B_1"/>
    <property type="match status" value="1"/>
</dbReference>
<keyword evidence="4" id="KW-1015">Disulfide bond</keyword>
<dbReference type="GO" id="GO:0052689">
    <property type="term" value="F:carboxylic ester hydrolase activity"/>
    <property type="evidence" value="ECO:0007669"/>
    <property type="project" value="UniProtKB-KW"/>
</dbReference>